<protein>
    <recommendedName>
        <fullName evidence="6">GAG-pre-integrase domain-containing protein</fullName>
    </recommendedName>
</protein>
<feature type="region of interest" description="Disordered" evidence="1">
    <location>
        <begin position="37"/>
        <end position="57"/>
    </location>
</feature>
<keyword evidence="5" id="KW-1185">Reference proteome</keyword>
<evidence type="ECO:0008006" key="6">
    <source>
        <dbReference type="Google" id="ProtNLM"/>
    </source>
</evidence>
<gene>
    <name evidence="4" type="ORF">V6N11_065872</name>
</gene>
<accession>A0ABR2PIZ9</accession>
<evidence type="ECO:0000259" key="2">
    <source>
        <dbReference type="Pfam" id="PF13976"/>
    </source>
</evidence>
<name>A0ABR2PIZ9_9ROSI</name>
<feature type="domain" description="Retrovirus-related Pol polyprotein from transposon TNT 1-94-like beta-barrel" evidence="3">
    <location>
        <begin position="127"/>
        <end position="206"/>
    </location>
</feature>
<dbReference type="Proteomes" id="UP001396334">
    <property type="component" value="Unassembled WGS sequence"/>
</dbReference>
<organism evidence="4 5">
    <name type="scientific">Hibiscus sabdariffa</name>
    <name type="common">roselle</name>
    <dbReference type="NCBI Taxonomy" id="183260"/>
    <lineage>
        <taxon>Eukaryota</taxon>
        <taxon>Viridiplantae</taxon>
        <taxon>Streptophyta</taxon>
        <taxon>Embryophyta</taxon>
        <taxon>Tracheophyta</taxon>
        <taxon>Spermatophyta</taxon>
        <taxon>Magnoliopsida</taxon>
        <taxon>eudicotyledons</taxon>
        <taxon>Gunneridae</taxon>
        <taxon>Pentapetalae</taxon>
        <taxon>rosids</taxon>
        <taxon>malvids</taxon>
        <taxon>Malvales</taxon>
        <taxon>Malvaceae</taxon>
        <taxon>Malvoideae</taxon>
        <taxon>Hibiscus</taxon>
    </lineage>
</organism>
<dbReference type="InterPro" id="IPR054722">
    <property type="entry name" value="PolX-like_BBD"/>
</dbReference>
<dbReference type="Pfam" id="PF13976">
    <property type="entry name" value="gag_pre-integrs"/>
    <property type="match status" value="1"/>
</dbReference>
<dbReference type="PANTHER" id="PTHR47592">
    <property type="entry name" value="PBF68 PROTEIN"/>
    <property type="match status" value="1"/>
</dbReference>
<evidence type="ECO:0000259" key="3">
    <source>
        <dbReference type="Pfam" id="PF22936"/>
    </source>
</evidence>
<evidence type="ECO:0000256" key="1">
    <source>
        <dbReference type="SAM" id="MobiDB-lite"/>
    </source>
</evidence>
<evidence type="ECO:0000313" key="4">
    <source>
        <dbReference type="EMBL" id="KAK8988277.1"/>
    </source>
</evidence>
<dbReference type="EMBL" id="JBBPBN010000059">
    <property type="protein sequence ID" value="KAK8988277.1"/>
    <property type="molecule type" value="Genomic_DNA"/>
</dbReference>
<comment type="caution">
    <text evidence="4">The sequence shown here is derived from an EMBL/GenBank/DDBJ whole genome shotgun (WGS) entry which is preliminary data.</text>
</comment>
<proteinExistence type="predicted"/>
<dbReference type="InterPro" id="IPR025724">
    <property type="entry name" value="GAG-pre-integrase_dom"/>
</dbReference>
<feature type="domain" description="GAG-pre-integrase" evidence="2">
    <location>
        <begin position="234"/>
        <end position="300"/>
    </location>
</feature>
<evidence type="ECO:0000313" key="5">
    <source>
        <dbReference type="Proteomes" id="UP001396334"/>
    </source>
</evidence>
<reference evidence="4 5" key="1">
    <citation type="journal article" date="2024" name="G3 (Bethesda)">
        <title>Genome assembly of Hibiscus sabdariffa L. provides insights into metabolisms of medicinal natural products.</title>
        <authorList>
            <person name="Kim T."/>
        </authorList>
    </citation>
    <scope>NUCLEOTIDE SEQUENCE [LARGE SCALE GENOMIC DNA]</scope>
    <source>
        <strain evidence="4">TK-2024</strain>
        <tissue evidence="4">Old leaves</tissue>
    </source>
</reference>
<dbReference type="Pfam" id="PF22936">
    <property type="entry name" value="Pol_BBD"/>
    <property type="match status" value="1"/>
</dbReference>
<sequence>MKIEEVNRLKDKVTHSISQLSFKANLVESSGALGSKFKNATKKGGQNHVRKPKPQKTANFKNPCKPKTDGRTVKCFVCSLAGHKAYQCQHRGDPQQAPQLHVVENNDNDIIVAVVSEVNLMENNAEWVVDTGASKYFCAMREYFTKFEGGNKGEKVYMGNSSSSEVLGKGKVLLKLTSDKTLALNNVLYVLALRRNLISGGLLNKADIKLVFEADKLVLSRNGDYIEKGFLNGGLFVIETQLNENKVSTSAYIVETVDMWHTRLGHANIHSLKKMMKMNILPKLDITNFNKCEICVEAKHAKPHFKTVSNRKTELLEFIHTNLADFMLN</sequence>
<dbReference type="PANTHER" id="PTHR47592:SF30">
    <property type="entry name" value="CCHC-TYPE DOMAIN-CONTAINING PROTEIN"/>
    <property type="match status" value="1"/>
</dbReference>